<dbReference type="InterPro" id="IPR048367">
    <property type="entry name" value="TNP-like_RNaseH_C"/>
</dbReference>
<gene>
    <name evidence="7" type="primary">LOC136073547</name>
</gene>
<dbReference type="Pfam" id="PF21787">
    <property type="entry name" value="TNP-like_RNaseH_N"/>
    <property type="match status" value="1"/>
</dbReference>
<dbReference type="InterPro" id="IPR021896">
    <property type="entry name" value="THAP9-like_HTH"/>
</dbReference>
<dbReference type="Pfam" id="PF21788">
    <property type="entry name" value="TNP-like_GBD"/>
    <property type="match status" value="1"/>
</dbReference>
<feature type="domain" description="Transposable element P transposase-like RNase H" evidence="3">
    <location>
        <begin position="257"/>
        <end position="386"/>
    </location>
</feature>
<keyword evidence="6" id="KW-1185">Reference proteome</keyword>
<evidence type="ECO:0000259" key="2">
    <source>
        <dbReference type="Pfam" id="PF12017"/>
    </source>
</evidence>
<dbReference type="PANTHER" id="PTHR47577">
    <property type="entry name" value="THAP DOMAIN-CONTAINING PROTEIN 6"/>
    <property type="match status" value="1"/>
</dbReference>
<evidence type="ECO:0000313" key="7">
    <source>
        <dbReference type="RefSeq" id="XP_065676795.1"/>
    </source>
</evidence>
<evidence type="ECO:0000259" key="3">
    <source>
        <dbReference type="Pfam" id="PF21787"/>
    </source>
</evidence>
<evidence type="ECO:0000313" key="6">
    <source>
        <dbReference type="Proteomes" id="UP001652625"/>
    </source>
</evidence>
<evidence type="ECO:0000259" key="5">
    <source>
        <dbReference type="Pfam" id="PF21789"/>
    </source>
</evidence>
<feature type="domain" description="Transposable element P transposase-like GTP-binding insertion" evidence="4">
    <location>
        <begin position="419"/>
        <end position="539"/>
    </location>
</feature>
<feature type="compositionally biased region" description="Polar residues" evidence="1">
    <location>
        <begin position="137"/>
        <end position="148"/>
    </location>
</feature>
<proteinExistence type="predicted"/>
<feature type="compositionally biased region" description="Polar residues" evidence="1">
    <location>
        <begin position="156"/>
        <end position="166"/>
    </location>
</feature>
<reference evidence="7" key="1">
    <citation type="submission" date="2025-08" db="UniProtKB">
        <authorList>
            <consortium name="RefSeq"/>
        </authorList>
    </citation>
    <scope>IDENTIFICATION</scope>
</reference>
<evidence type="ECO:0000256" key="1">
    <source>
        <dbReference type="SAM" id="MobiDB-lite"/>
    </source>
</evidence>
<dbReference type="InterPro" id="IPR048365">
    <property type="entry name" value="TNP-like_RNaseH_N"/>
</dbReference>
<feature type="domain" description="THAP9-like helix-turn-helix" evidence="2">
    <location>
        <begin position="181"/>
        <end position="250"/>
    </location>
</feature>
<organism evidence="6 7">
    <name type="scientific">Hydra vulgaris</name>
    <name type="common">Hydra</name>
    <name type="synonym">Hydra attenuata</name>
    <dbReference type="NCBI Taxonomy" id="6087"/>
    <lineage>
        <taxon>Eukaryota</taxon>
        <taxon>Metazoa</taxon>
        <taxon>Cnidaria</taxon>
        <taxon>Hydrozoa</taxon>
        <taxon>Hydroidolina</taxon>
        <taxon>Anthoathecata</taxon>
        <taxon>Aplanulata</taxon>
        <taxon>Hydridae</taxon>
        <taxon>Hydra</taxon>
    </lineage>
</organism>
<accession>A0ABM4DQD4</accession>
<name>A0ABM4DQD4_HYDVU</name>
<dbReference type="Proteomes" id="UP001652625">
    <property type="component" value="Chromosome 15"/>
</dbReference>
<feature type="region of interest" description="Disordered" evidence="1">
    <location>
        <begin position="132"/>
        <end position="173"/>
    </location>
</feature>
<dbReference type="RefSeq" id="XP_065676795.1">
    <property type="nucleotide sequence ID" value="XM_065820723.1"/>
</dbReference>
<dbReference type="PANTHER" id="PTHR47577:SF2">
    <property type="entry name" value="THAP DOMAIN CONTAINING 9"/>
    <property type="match status" value="1"/>
</dbReference>
<dbReference type="Pfam" id="PF21789">
    <property type="entry name" value="TNP-like_RNaseH_C"/>
    <property type="match status" value="1"/>
</dbReference>
<dbReference type="InterPro" id="IPR048366">
    <property type="entry name" value="TNP-like_GBD"/>
</dbReference>
<feature type="domain" description="Transposable element P transposase-like RNase H C-terminal" evidence="5">
    <location>
        <begin position="610"/>
        <end position="642"/>
    </location>
</feature>
<dbReference type="Pfam" id="PF12017">
    <property type="entry name" value="Tnp_P_element"/>
    <property type="match status" value="1"/>
</dbReference>
<dbReference type="GeneID" id="136073547"/>
<protein>
    <submittedName>
        <fullName evidence="7">DNA transposase THAP9-like isoform X2</fullName>
    </submittedName>
</protein>
<sequence>MIQATLKAQRPLDLIKCALKVFDVETVKPMDTIFVKSLLKFASPACKPSLQQDNNELEKVQKRAMKQKKNPNLDQNQKPILKCNAVPSVFIFSTNIQKTKRKLPSIRTSVNSLCKFDPLSKKTKFDVYPAIDKPNKEINSTHNDQPESTIKKNDHTSQSPTQSIRSLSPAKEKFKKKVKALQQKLRRKEKKICSLQDMNQFSNQNVKPKGRRYNDEVKKFALTFHFYSPCAYNFLRPMLCLPAASSISDWTSSVNSDPGLFLDVFSYLGHKQKTDINFKHCALIIDAMAIKNSITYDKSSGHYIGFCDFGKDISVCEPDTPATEALIFMLVGLRGHWKTPIGYVLSNKVKASDLTCFIKNILDEALTYELCIKSITFDGTSTNLNSVVPFGCKFGKVIDDIVSTFSYNNQLLHILLDPCHMSKLARNSLNDLGVFIDDEGHYIKWSYIKALFELQELEGLKFANKLSRKHIEFHCQKMNVKIAGQTLSSSVADAIEFLMVSQHPSFLGANSTIRFIRVIDKLFDMLNSRNPNGKHFKKPLYLNNQFYWKDFLNNMITYLSKLTDINSIPLLLHRRKTFVLGLIVDAKSTQKLSTDLLTFHEKPLKYVLTYKYSQDHLELLFACICGKNGYNNNPNVVQLKSSLKRILLRNSIVGSSHANCLMFEPYFNGSIFSLSWKKRLCSVDNFDQEDIDFEEVFLYCDELQMYSYKEAILGYISGFRVRKLINTISCNVCAQSLTDILSYEHSYAKSHSSLNYVKDRGGLFLPSRDVVSAVESCEKEFNFFISGKDFKNPKITSDKNIKHKMIHCVNKLIIKKKVFKGLDSYDLELWTENEDLHSSQLVRKICEYYFRIRMFRYAQDYTTKVLRKSSIGLRQQTNKLILFKGL</sequence>
<evidence type="ECO:0000259" key="4">
    <source>
        <dbReference type="Pfam" id="PF21788"/>
    </source>
</evidence>